<dbReference type="RefSeq" id="WP_020862831.1">
    <property type="nucleotide sequence ID" value="NZ_CP012387.1"/>
</dbReference>
<protein>
    <submittedName>
        <fullName evidence="1">Uncharacterized protein</fullName>
    </submittedName>
</protein>
<name>A0AB38GH62_MYCMC</name>
<organism evidence="1 2">
    <name type="scientific">Mycoplasma mycoides subsp. capri</name>
    <dbReference type="NCBI Taxonomy" id="40477"/>
    <lineage>
        <taxon>Bacteria</taxon>
        <taxon>Bacillati</taxon>
        <taxon>Mycoplasmatota</taxon>
        <taxon>Mollicutes</taxon>
        <taxon>Mycoplasmataceae</taxon>
        <taxon>Mycoplasma</taxon>
    </lineage>
</organism>
<sequence>MIVKLEFTNNSFNKKANKKSGKVHDFNFYSSGVFINYITRNNAVYVQNDDVSKEELIKEWQNSKLEFKDFIKTKTRKKQKIEDKSKTGLYRLFDETPVDIDLKKAKKILKKLNPNQNVWELVINPGQLGIDYQMIDKKEWNDILNKTTKNLFKVNNLNPNNMTGFWTIHTNTEFVHLHLCFFEKQADINNNFRTKGKFKKQSLERYSEIIKTHIISNKDYENLYQVKNEIWDSRKEIKNFFKDGIKSAFVEHSIKVIKEFYKNGNNKNYSLTKDNKRVNEAVWDIFNYIKNTTPELKRKYKEYRESIENMKQQTFSSEQVSKLKNEFLDKEAKEFEQQIGNTIVKDCLNSNWTDIRYHSNSYSSFKPNKKKKSNLDYLVDKWKFEFNQIQFKKKMEALDKFNKNIRQKSLSKH</sequence>
<accession>A0AB38GH62</accession>
<gene>
    <name evidence="1" type="ORF">MMC68T_00553</name>
</gene>
<dbReference type="Proteomes" id="UP000290347">
    <property type="component" value="Chromosome"/>
</dbReference>
<dbReference type="AlphaFoldDB" id="A0AB38GH62"/>
<reference evidence="1 2" key="1">
    <citation type="submission" date="2018-05" db="EMBL/GenBank/DDBJ databases">
        <authorList>
            <person name="Falquet L."/>
            <person name="Falquet L."/>
        </authorList>
    </citation>
    <scope>NUCLEOTIDE SEQUENCE [LARGE SCALE GENOMIC DNA]</scope>
    <source>
        <strain evidence="1 2">GM12</strain>
    </source>
</reference>
<dbReference type="EMBL" id="LS483515">
    <property type="protein sequence ID" value="SRX71832.1"/>
    <property type="molecule type" value="Genomic_DNA"/>
</dbReference>
<evidence type="ECO:0000313" key="1">
    <source>
        <dbReference type="EMBL" id="SRX71832.1"/>
    </source>
</evidence>
<evidence type="ECO:0000313" key="2">
    <source>
        <dbReference type="Proteomes" id="UP000290347"/>
    </source>
</evidence>
<proteinExistence type="predicted"/>